<organism evidence="1 2">
    <name type="scientific">Bacillus smithii 7_3_47FAA</name>
    <dbReference type="NCBI Taxonomy" id="665952"/>
    <lineage>
        <taxon>Bacteria</taxon>
        <taxon>Bacillati</taxon>
        <taxon>Bacillota</taxon>
        <taxon>Bacilli</taxon>
        <taxon>Bacillales</taxon>
        <taxon>Bacillaceae</taxon>
        <taxon>Bacillus</taxon>
    </lineage>
</organism>
<dbReference type="InterPro" id="IPR014934">
    <property type="entry name" value="DUF1806"/>
</dbReference>
<protein>
    <recommendedName>
        <fullName evidence="3">DUF1806 domain-containing protein</fullName>
    </recommendedName>
</protein>
<dbReference type="PATRIC" id="fig|665952.3.peg.2158"/>
<comment type="caution">
    <text evidence="1">The sequence shown here is derived from an EMBL/GenBank/DDBJ whole genome shotgun (WGS) entry which is preliminary data.</text>
</comment>
<reference evidence="1 2" key="1">
    <citation type="submission" date="2011-09" db="EMBL/GenBank/DDBJ databases">
        <title>The Genome Sequence of Bacillus smithii 7_3_47FAA.</title>
        <authorList>
            <consortium name="The Broad Institute Genome Sequencing Platform"/>
            <person name="Earl A."/>
            <person name="Ward D."/>
            <person name="Feldgarden M."/>
            <person name="Gevers D."/>
            <person name="Daigneault M."/>
            <person name="Strauss J."/>
            <person name="Allen-Vercoe E."/>
            <person name="Young S.K."/>
            <person name="Zeng Q."/>
            <person name="Gargeya S."/>
            <person name="Fitzgerald M."/>
            <person name="Haas B."/>
            <person name="Abouelleil A."/>
            <person name="Alvarado L."/>
            <person name="Arachchi H.M."/>
            <person name="Berlin A."/>
            <person name="Brown A."/>
            <person name="Chapman S.B."/>
            <person name="Chen Z."/>
            <person name="Dunbar C."/>
            <person name="Freedman E."/>
            <person name="Gearin G."/>
            <person name="Goldberg J."/>
            <person name="Griggs A."/>
            <person name="Gujja S."/>
            <person name="Heiman D."/>
            <person name="Howarth C."/>
            <person name="Larson L."/>
            <person name="Lui A."/>
            <person name="MacDonald P.J.P."/>
            <person name="Montmayeur A."/>
            <person name="Murphy C."/>
            <person name="Neiman D."/>
            <person name="Pearson M."/>
            <person name="Priest M."/>
            <person name="Roberts A."/>
            <person name="Saif S."/>
            <person name="Shea T."/>
            <person name="Shenoy N."/>
            <person name="Sisk P."/>
            <person name="Stolte C."/>
            <person name="Sykes S."/>
            <person name="Wortman J."/>
            <person name="Nusbaum C."/>
            <person name="Birren B."/>
        </authorList>
    </citation>
    <scope>NUCLEOTIDE SEQUENCE [LARGE SCALE GENOMIC DNA]</scope>
    <source>
        <strain evidence="1 2">7_3_47FAA</strain>
    </source>
</reference>
<proteinExistence type="predicted"/>
<dbReference type="HOGENOM" id="CLU_135679_0_0_9"/>
<dbReference type="RefSeq" id="WP_003354347.1">
    <property type="nucleotide sequence ID" value="NZ_JH414757.1"/>
</dbReference>
<dbReference type="GeneID" id="87583196"/>
<dbReference type="Proteomes" id="UP000011747">
    <property type="component" value="Unassembled WGS sequence"/>
</dbReference>
<evidence type="ECO:0000313" key="2">
    <source>
        <dbReference type="Proteomes" id="UP000011747"/>
    </source>
</evidence>
<sequence length="115" mass="12739">MEPILADKVQEYINQFAGKDVYIHVETTNGAYASHFNEGFFSAGCFIRNAKVNYEHGKIAGTGPYRIGLKLDLGWIYVEGLTHFELDDQGRLLLSGHGHDGKLAAALEISHTPFD</sequence>
<gene>
    <name evidence="1" type="ORF">HMPREF1015_00622</name>
</gene>
<dbReference type="Pfam" id="PF08830">
    <property type="entry name" value="DUF1806"/>
    <property type="match status" value="1"/>
</dbReference>
<dbReference type="EMBL" id="ACWF01000116">
    <property type="protein sequence ID" value="EHL77266.1"/>
    <property type="molecule type" value="Genomic_DNA"/>
</dbReference>
<dbReference type="InterPro" id="IPR036492">
    <property type="entry name" value="YojF_sf"/>
</dbReference>
<dbReference type="AlphaFoldDB" id="G9QM55"/>
<name>G9QM55_9BACI</name>
<evidence type="ECO:0008006" key="3">
    <source>
        <dbReference type="Google" id="ProtNLM"/>
    </source>
</evidence>
<dbReference type="Gene3D" id="2.70.180.10">
    <property type="entry name" value="Hypothetical protein YojF"/>
    <property type="match status" value="1"/>
</dbReference>
<accession>G9QM55</accession>
<dbReference type="SUPFAM" id="SSF89442">
    <property type="entry name" value="Hypothetical protein YojF"/>
    <property type="match status" value="1"/>
</dbReference>
<evidence type="ECO:0000313" key="1">
    <source>
        <dbReference type="EMBL" id="EHL77266.1"/>
    </source>
</evidence>
<keyword evidence="2" id="KW-1185">Reference proteome</keyword>